<geneLocation type="plasmid" evidence="1 2">
    <name>pCYLST.03</name>
</geneLocation>
<reference evidence="1 2" key="1">
    <citation type="submission" date="2012-06" db="EMBL/GenBank/DDBJ databases">
        <title>Finished plasmid 3 of genome of Cylindrospermum stagnale PCC 7417.</title>
        <authorList>
            <consortium name="US DOE Joint Genome Institute"/>
            <person name="Gugger M."/>
            <person name="Coursin T."/>
            <person name="Rippka R."/>
            <person name="Tandeau De Marsac N."/>
            <person name="Huntemann M."/>
            <person name="Wei C.-L."/>
            <person name="Han J."/>
            <person name="Detter J.C."/>
            <person name="Han C."/>
            <person name="Tapia R."/>
            <person name="Davenport K."/>
            <person name="Daligault H."/>
            <person name="Erkkila T."/>
            <person name="Gu W."/>
            <person name="Munk A.C.C."/>
            <person name="Teshima H."/>
            <person name="Xu Y."/>
            <person name="Chain P."/>
            <person name="Chen A."/>
            <person name="Krypides N."/>
            <person name="Mavromatis K."/>
            <person name="Markowitz V."/>
            <person name="Szeto E."/>
            <person name="Ivanova N."/>
            <person name="Mikhailova N."/>
            <person name="Ovchinnikova G."/>
            <person name="Pagani I."/>
            <person name="Pati A."/>
            <person name="Goodwin L."/>
            <person name="Peters L."/>
            <person name="Pitluck S."/>
            <person name="Woyke T."/>
            <person name="Kerfeld C."/>
        </authorList>
    </citation>
    <scope>NUCLEOTIDE SEQUENCE [LARGE SCALE GENOMIC DNA]</scope>
    <source>
        <strain evidence="1 2">PCC 7417</strain>
        <plasmid evidence="2">Plasmid pCYLST.03</plasmid>
    </source>
</reference>
<accession>K9X7L2</accession>
<evidence type="ECO:0000313" key="1">
    <source>
        <dbReference type="EMBL" id="AFZ28615.1"/>
    </source>
</evidence>
<evidence type="ECO:0000313" key="2">
    <source>
        <dbReference type="Proteomes" id="UP000010475"/>
    </source>
</evidence>
<dbReference type="KEGG" id="csg:Cylst_6397"/>
<gene>
    <name evidence="1" type="ORF">Cylst_6397</name>
</gene>
<dbReference type="EMBL" id="CP003645">
    <property type="protein sequence ID" value="AFZ28615.1"/>
    <property type="molecule type" value="Genomic_DNA"/>
</dbReference>
<organism evidence="1 2">
    <name type="scientific">Cylindrospermum stagnale PCC 7417</name>
    <dbReference type="NCBI Taxonomy" id="56107"/>
    <lineage>
        <taxon>Bacteria</taxon>
        <taxon>Bacillati</taxon>
        <taxon>Cyanobacteriota</taxon>
        <taxon>Cyanophyceae</taxon>
        <taxon>Nostocales</taxon>
        <taxon>Nostocaceae</taxon>
        <taxon>Cylindrospermum</taxon>
    </lineage>
</organism>
<keyword evidence="2" id="KW-1185">Reference proteome</keyword>
<sequence>MNQDIIDVDCLATEPDTDQTVNSSLNTTEHPTDRSVFTAKDLAAILESTERTVYKYAAKIIEAWHWLPESDFRVDGIYTAKALEEMKRIKACKNANAYIALIASENQKPVIPTAKTSNTGKISSALALPTRQTEVLESRLATIQGNLSAQNISVQDRVKLALTRISEEKQRTNNNQSALDEARKQQIAMKATQDALEEHEVYQQVKNAVKEQLLIEELQQQG</sequence>
<dbReference type="OrthoDB" id="9844461at2"/>
<dbReference type="AlphaFoldDB" id="K9X7L2"/>
<proteinExistence type="predicted"/>
<name>K9X7L2_9NOST</name>
<dbReference type="HOGENOM" id="CLU_1243633_0_0_3"/>
<dbReference type="RefSeq" id="WP_015211448.1">
    <property type="nucleotide sequence ID" value="NC_019758.1"/>
</dbReference>
<keyword evidence="1" id="KW-0614">Plasmid</keyword>
<dbReference type="Proteomes" id="UP000010475">
    <property type="component" value="Plasmid pCYLST.03"/>
</dbReference>
<protein>
    <submittedName>
        <fullName evidence="1">Uncharacterized protein</fullName>
    </submittedName>
</protein>